<feature type="region of interest" description="Disordered" evidence="1">
    <location>
        <begin position="34"/>
        <end position="152"/>
    </location>
</feature>
<feature type="compositionally biased region" description="Polar residues" evidence="1">
    <location>
        <begin position="40"/>
        <end position="50"/>
    </location>
</feature>
<accession>A0A5C3MLI6</accession>
<organism evidence="2 3">
    <name type="scientific">Heliocybe sulcata</name>
    <dbReference type="NCBI Taxonomy" id="5364"/>
    <lineage>
        <taxon>Eukaryota</taxon>
        <taxon>Fungi</taxon>
        <taxon>Dikarya</taxon>
        <taxon>Basidiomycota</taxon>
        <taxon>Agaricomycotina</taxon>
        <taxon>Agaricomycetes</taxon>
        <taxon>Gloeophyllales</taxon>
        <taxon>Gloeophyllaceae</taxon>
        <taxon>Heliocybe</taxon>
    </lineage>
</organism>
<name>A0A5C3MLI6_9AGAM</name>
<protein>
    <submittedName>
        <fullName evidence="2">Uncharacterized protein</fullName>
    </submittedName>
</protein>
<keyword evidence="3" id="KW-1185">Reference proteome</keyword>
<dbReference type="AlphaFoldDB" id="A0A5C3MLI6"/>
<gene>
    <name evidence="2" type="ORF">OE88DRAFT_1667895</name>
</gene>
<dbReference type="EMBL" id="ML213531">
    <property type="protein sequence ID" value="TFK46262.1"/>
    <property type="molecule type" value="Genomic_DNA"/>
</dbReference>
<evidence type="ECO:0000313" key="3">
    <source>
        <dbReference type="Proteomes" id="UP000305948"/>
    </source>
</evidence>
<evidence type="ECO:0000313" key="2">
    <source>
        <dbReference type="EMBL" id="TFK46262.1"/>
    </source>
</evidence>
<reference evidence="2 3" key="1">
    <citation type="journal article" date="2019" name="Nat. Ecol. Evol.">
        <title>Megaphylogeny resolves global patterns of mushroom evolution.</title>
        <authorList>
            <person name="Varga T."/>
            <person name="Krizsan K."/>
            <person name="Foldi C."/>
            <person name="Dima B."/>
            <person name="Sanchez-Garcia M."/>
            <person name="Sanchez-Ramirez S."/>
            <person name="Szollosi G.J."/>
            <person name="Szarkandi J.G."/>
            <person name="Papp V."/>
            <person name="Albert L."/>
            <person name="Andreopoulos W."/>
            <person name="Angelini C."/>
            <person name="Antonin V."/>
            <person name="Barry K.W."/>
            <person name="Bougher N.L."/>
            <person name="Buchanan P."/>
            <person name="Buyck B."/>
            <person name="Bense V."/>
            <person name="Catcheside P."/>
            <person name="Chovatia M."/>
            <person name="Cooper J."/>
            <person name="Damon W."/>
            <person name="Desjardin D."/>
            <person name="Finy P."/>
            <person name="Geml J."/>
            <person name="Haridas S."/>
            <person name="Hughes K."/>
            <person name="Justo A."/>
            <person name="Karasinski D."/>
            <person name="Kautmanova I."/>
            <person name="Kiss B."/>
            <person name="Kocsube S."/>
            <person name="Kotiranta H."/>
            <person name="LaButti K.M."/>
            <person name="Lechner B.E."/>
            <person name="Liimatainen K."/>
            <person name="Lipzen A."/>
            <person name="Lukacs Z."/>
            <person name="Mihaltcheva S."/>
            <person name="Morgado L.N."/>
            <person name="Niskanen T."/>
            <person name="Noordeloos M.E."/>
            <person name="Ohm R.A."/>
            <person name="Ortiz-Santana B."/>
            <person name="Ovrebo C."/>
            <person name="Racz N."/>
            <person name="Riley R."/>
            <person name="Savchenko A."/>
            <person name="Shiryaev A."/>
            <person name="Soop K."/>
            <person name="Spirin V."/>
            <person name="Szebenyi C."/>
            <person name="Tomsovsky M."/>
            <person name="Tulloss R.E."/>
            <person name="Uehling J."/>
            <person name="Grigoriev I.V."/>
            <person name="Vagvolgyi C."/>
            <person name="Papp T."/>
            <person name="Martin F.M."/>
            <person name="Miettinen O."/>
            <person name="Hibbett D.S."/>
            <person name="Nagy L.G."/>
        </authorList>
    </citation>
    <scope>NUCLEOTIDE SEQUENCE [LARGE SCALE GENOMIC DNA]</scope>
    <source>
        <strain evidence="2 3">OMC1185</strain>
    </source>
</reference>
<feature type="compositionally biased region" description="Basic and acidic residues" evidence="1">
    <location>
        <begin position="64"/>
        <end position="75"/>
    </location>
</feature>
<sequence>MSGIGDKVNGAFRMVQGVGDQIRGSLMETLDTTLAPIANPNPNDQPTTEIPAQKGMSKNAELWNRGKEEYREGRARMSGTAPSTVQTEQQENTFNPSDTQPGPQGVAAPPSGEASESERPPIQPREDGQFGHGDKSVGVVPGGGRVAHPEAS</sequence>
<dbReference type="Proteomes" id="UP000305948">
    <property type="component" value="Unassembled WGS sequence"/>
</dbReference>
<feature type="compositionally biased region" description="Polar residues" evidence="1">
    <location>
        <begin position="80"/>
        <end position="102"/>
    </location>
</feature>
<feature type="compositionally biased region" description="Basic and acidic residues" evidence="1">
    <location>
        <begin position="116"/>
        <end position="135"/>
    </location>
</feature>
<evidence type="ECO:0000256" key="1">
    <source>
        <dbReference type="SAM" id="MobiDB-lite"/>
    </source>
</evidence>
<dbReference type="OrthoDB" id="2590867at2759"/>
<proteinExistence type="predicted"/>